<dbReference type="PROSITE" id="PS01278">
    <property type="entry name" value="MTTASE_RADICAL"/>
    <property type="match status" value="1"/>
</dbReference>
<sequence length="434" mass="48464">MTDTSRRDDAPTPLVVGFGCRLNASESRMIREQCTLAGAHNAVVINTCAVTREAERQARQTIRRLRRENPDALMIVTGCAPQIDPSRWESMPEVDRVLGNREKLHAHFYREALDARSQRVQVASIAEIPEDMPPFIRERDGRFRAFVHIQQGCDHACTFCVVPLARGPGYSLPKDHILEQIRLLVADGVREIVLSGVDVASWGREAGASGTLGDLVRHLLDDLPDLERLRLSSLDPVILATDSTLFDLLTREPRIMGHLHLSVQSGSDLILKRMRRRHRRALVVDTARRLRDARPDLALGADLIAGFPTESEDDFRQTLELIGDAGLSHLHIFPYSPRPGTKAALIPGLDPGLVKDRARLLRERADQAFRDFLHARIGSETNVLVEKPGFGHAEEYFPVRLEEDAALPGDIVRVCLEPDERDGASLFGKVISKR</sequence>
<dbReference type="InterPro" id="IPR038135">
    <property type="entry name" value="Methylthiotransferase_N_sf"/>
</dbReference>
<gene>
    <name evidence="10" type="primary">mtaB</name>
    <name evidence="10" type="ORF">IHV25_05820</name>
</gene>
<feature type="domain" description="Radical SAM core" evidence="9">
    <location>
        <begin position="139"/>
        <end position="371"/>
    </location>
</feature>
<evidence type="ECO:0000256" key="3">
    <source>
        <dbReference type="ARBA" id="ARBA00022679"/>
    </source>
</evidence>
<evidence type="ECO:0000259" key="8">
    <source>
        <dbReference type="PROSITE" id="PS51449"/>
    </source>
</evidence>
<keyword evidence="3" id="KW-0808">Transferase</keyword>
<dbReference type="Gene3D" id="3.80.30.20">
    <property type="entry name" value="tm_1862 like domain"/>
    <property type="match status" value="1"/>
</dbReference>
<dbReference type="Pfam" id="PF00919">
    <property type="entry name" value="UPF0004"/>
    <property type="match status" value="1"/>
</dbReference>
<dbReference type="InterPro" id="IPR006467">
    <property type="entry name" value="MiaB-like_bact"/>
</dbReference>
<dbReference type="PANTHER" id="PTHR11918:SF45">
    <property type="entry name" value="THREONYLCARBAMOYLADENOSINE TRNA METHYLTHIOTRANSFERASE"/>
    <property type="match status" value="1"/>
</dbReference>
<keyword evidence="5" id="KW-0479">Metal-binding</keyword>
<dbReference type="Pfam" id="PF04055">
    <property type="entry name" value="Radical_SAM"/>
    <property type="match status" value="1"/>
</dbReference>
<proteinExistence type="predicted"/>
<dbReference type="PANTHER" id="PTHR11918">
    <property type="entry name" value="RADICAL SAM PROTEINS"/>
    <property type="match status" value="1"/>
</dbReference>
<evidence type="ECO:0000313" key="11">
    <source>
        <dbReference type="Proteomes" id="UP000631034"/>
    </source>
</evidence>
<dbReference type="PROSITE" id="PS51449">
    <property type="entry name" value="MTTASE_N"/>
    <property type="match status" value="1"/>
</dbReference>
<comment type="cofactor">
    <cofactor evidence="1">
        <name>[4Fe-4S] cluster</name>
        <dbReference type="ChEBI" id="CHEBI:49883"/>
    </cofactor>
</comment>
<comment type="caution">
    <text evidence="10">The sequence shown here is derived from an EMBL/GenBank/DDBJ whole genome shotgun (WGS) entry which is preliminary data.</text>
</comment>
<dbReference type="GO" id="GO:0035598">
    <property type="term" value="F:tRNA (N(6)-L-threonylcarbamoyladenosine(37)-C(2))-methylthiotransferase activity"/>
    <property type="evidence" value="ECO:0007669"/>
    <property type="project" value="TreeGrafter"/>
</dbReference>
<dbReference type="SFLD" id="SFLDS00029">
    <property type="entry name" value="Radical_SAM"/>
    <property type="match status" value="1"/>
</dbReference>
<keyword evidence="4" id="KW-0949">S-adenosyl-L-methionine</keyword>
<keyword evidence="6" id="KW-0408">Iron</keyword>
<dbReference type="InterPro" id="IPR058240">
    <property type="entry name" value="rSAM_sf"/>
</dbReference>
<evidence type="ECO:0000256" key="2">
    <source>
        <dbReference type="ARBA" id="ARBA00022485"/>
    </source>
</evidence>
<dbReference type="InterPro" id="IPR023404">
    <property type="entry name" value="rSAM_horseshoe"/>
</dbReference>
<evidence type="ECO:0000256" key="4">
    <source>
        <dbReference type="ARBA" id="ARBA00022691"/>
    </source>
</evidence>
<dbReference type="PROSITE" id="PS51257">
    <property type="entry name" value="PROKAR_LIPOPROTEIN"/>
    <property type="match status" value="1"/>
</dbReference>
<dbReference type="NCBIfam" id="TIGR00089">
    <property type="entry name" value="MiaB/RimO family radical SAM methylthiotransferase"/>
    <property type="match status" value="1"/>
</dbReference>
<dbReference type="CDD" id="cd01335">
    <property type="entry name" value="Radical_SAM"/>
    <property type="match status" value="1"/>
</dbReference>
<accession>A0A8J6YNS3</accession>
<dbReference type="GO" id="GO:0051539">
    <property type="term" value="F:4 iron, 4 sulfur cluster binding"/>
    <property type="evidence" value="ECO:0007669"/>
    <property type="project" value="UniProtKB-KW"/>
</dbReference>
<dbReference type="EMBL" id="JACZHT010000003">
    <property type="protein sequence ID" value="MBE1237164.1"/>
    <property type="molecule type" value="Genomic_DNA"/>
</dbReference>
<dbReference type="AlphaFoldDB" id="A0A8J6YNS3"/>
<dbReference type="PROSITE" id="PS51918">
    <property type="entry name" value="RADICAL_SAM"/>
    <property type="match status" value="1"/>
</dbReference>
<keyword evidence="7" id="KW-0411">Iron-sulfur</keyword>
<dbReference type="SUPFAM" id="SSF102114">
    <property type="entry name" value="Radical SAM enzymes"/>
    <property type="match status" value="1"/>
</dbReference>
<dbReference type="GO" id="GO:0046872">
    <property type="term" value="F:metal ion binding"/>
    <property type="evidence" value="ECO:0007669"/>
    <property type="project" value="UniProtKB-KW"/>
</dbReference>
<evidence type="ECO:0000256" key="6">
    <source>
        <dbReference type="ARBA" id="ARBA00023004"/>
    </source>
</evidence>
<dbReference type="SFLD" id="SFLDG01082">
    <property type="entry name" value="B12-binding_domain_containing"/>
    <property type="match status" value="1"/>
</dbReference>
<dbReference type="InterPro" id="IPR005839">
    <property type="entry name" value="Methylthiotransferase"/>
</dbReference>
<name>A0A8J6YNS3_9PROT</name>
<evidence type="ECO:0000256" key="5">
    <source>
        <dbReference type="ARBA" id="ARBA00022723"/>
    </source>
</evidence>
<evidence type="ECO:0000256" key="1">
    <source>
        <dbReference type="ARBA" id="ARBA00001966"/>
    </source>
</evidence>
<organism evidence="10 11">
    <name type="scientific">Phaeovibrio sulfidiphilus</name>
    <dbReference type="NCBI Taxonomy" id="1220600"/>
    <lineage>
        <taxon>Bacteria</taxon>
        <taxon>Pseudomonadati</taxon>
        <taxon>Pseudomonadota</taxon>
        <taxon>Alphaproteobacteria</taxon>
        <taxon>Rhodospirillales</taxon>
        <taxon>Rhodospirillaceae</taxon>
        <taxon>Phaeovibrio</taxon>
    </lineage>
</organism>
<keyword evidence="11" id="KW-1185">Reference proteome</keyword>
<dbReference type="InterPro" id="IPR013848">
    <property type="entry name" value="Methylthiotransferase_N"/>
</dbReference>
<dbReference type="NCBIfam" id="TIGR01579">
    <property type="entry name" value="MiaB-like-C"/>
    <property type="match status" value="1"/>
</dbReference>
<dbReference type="Gene3D" id="3.40.50.12160">
    <property type="entry name" value="Methylthiotransferase, N-terminal domain"/>
    <property type="match status" value="1"/>
</dbReference>
<evidence type="ECO:0000313" key="10">
    <source>
        <dbReference type="EMBL" id="MBE1237164.1"/>
    </source>
</evidence>
<protein>
    <submittedName>
        <fullName evidence="10">tRNA (N(6)-L-threonylcarbamoyladenosine(37)-C(2))-methylthiotransferase MtaB</fullName>
    </submittedName>
</protein>
<keyword evidence="2" id="KW-0004">4Fe-4S</keyword>
<dbReference type="InterPro" id="IPR020612">
    <property type="entry name" value="Methylthiotransferase_CS"/>
</dbReference>
<evidence type="ECO:0000256" key="7">
    <source>
        <dbReference type="ARBA" id="ARBA00023014"/>
    </source>
</evidence>
<dbReference type="RefSeq" id="WP_192534165.1">
    <property type="nucleotide sequence ID" value="NZ_JACZHT010000003.1"/>
</dbReference>
<evidence type="ECO:0000259" key="9">
    <source>
        <dbReference type="PROSITE" id="PS51918"/>
    </source>
</evidence>
<dbReference type="Proteomes" id="UP000631034">
    <property type="component" value="Unassembled WGS sequence"/>
</dbReference>
<reference evidence="10" key="1">
    <citation type="submission" date="2020-10" db="EMBL/GenBank/DDBJ databases">
        <title>Genome sequence of the unusual species of purple photosynthetic bacteria, Phaeovibrio sulfidiphilus DSM 23193, type strain.</title>
        <authorList>
            <person name="Kyndt J.A."/>
            <person name="Meyer T.E."/>
        </authorList>
    </citation>
    <scope>NUCLEOTIDE SEQUENCE</scope>
    <source>
        <strain evidence="10">DSM 23193</strain>
    </source>
</reference>
<dbReference type="InterPro" id="IPR006638">
    <property type="entry name" value="Elp3/MiaA/NifB-like_rSAM"/>
</dbReference>
<dbReference type="SMART" id="SM00729">
    <property type="entry name" value="Elp3"/>
    <property type="match status" value="1"/>
</dbReference>
<feature type="domain" description="MTTase N-terminal" evidence="8">
    <location>
        <begin position="11"/>
        <end position="113"/>
    </location>
</feature>
<dbReference type="InterPro" id="IPR007197">
    <property type="entry name" value="rSAM"/>
</dbReference>